<keyword evidence="2" id="KW-0489">Methyltransferase</keyword>
<keyword evidence="2" id="KW-0808">Transferase</keyword>
<dbReference type="InterPro" id="IPR025714">
    <property type="entry name" value="Methyltranfer_dom"/>
</dbReference>
<dbReference type="Gene3D" id="3.40.50.150">
    <property type="entry name" value="Vaccinia Virus protein VP39"/>
    <property type="match status" value="1"/>
</dbReference>
<name>A0ABW4JH68_9BACL</name>
<dbReference type="GO" id="GO:0008168">
    <property type="term" value="F:methyltransferase activity"/>
    <property type="evidence" value="ECO:0007669"/>
    <property type="project" value="UniProtKB-KW"/>
</dbReference>
<dbReference type="RefSeq" id="WP_377943434.1">
    <property type="nucleotide sequence ID" value="NZ_JBHUCX010000029.1"/>
</dbReference>
<dbReference type="InterPro" id="IPR053173">
    <property type="entry name" value="SAM-binding_MTase"/>
</dbReference>
<dbReference type="PANTHER" id="PTHR45128">
    <property type="entry name" value="METHYLTRANSFERASE TYPE 11"/>
    <property type="match status" value="1"/>
</dbReference>
<comment type="caution">
    <text evidence="2">The sequence shown here is derived from an EMBL/GenBank/DDBJ whole genome shotgun (WGS) entry which is preliminary data.</text>
</comment>
<dbReference type="CDD" id="cd02440">
    <property type="entry name" value="AdoMet_MTases"/>
    <property type="match status" value="1"/>
</dbReference>
<dbReference type="PANTHER" id="PTHR45128:SF1">
    <property type="entry name" value="S-ADENOSYLMETHIONINE-DEPENDENT METHYLTRANSFERASE RV2258C"/>
    <property type="match status" value="1"/>
</dbReference>
<keyword evidence="3" id="KW-1185">Reference proteome</keyword>
<evidence type="ECO:0000313" key="3">
    <source>
        <dbReference type="Proteomes" id="UP001597079"/>
    </source>
</evidence>
<dbReference type="GO" id="GO:0032259">
    <property type="term" value="P:methylation"/>
    <property type="evidence" value="ECO:0007669"/>
    <property type="project" value="UniProtKB-KW"/>
</dbReference>
<evidence type="ECO:0000313" key="2">
    <source>
        <dbReference type="EMBL" id="MFD1675554.1"/>
    </source>
</evidence>
<reference evidence="3" key="1">
    <citation type="journal article" date="2019" name="Int. J. Syst. Evol. Microbiol.">
        <title>The Global Catalogue of Microorganisms (GCM) 10K type strain sequencing project: providing services to taxonomists for standard genome sequencing and annotation.</title>
        <authorList>
            <consortium name="The Broad Institute Genomics Platform"/>
            <consortium name="The Broad Institute Genome Sequencing Center for Infectious Disease"/>
            <person name="Wu L."/>
            <person name="Ma J."/>
        </authorList>
    </citation>
    <scope>NUCLEOTIDE SEQUENCE [LARGE SCALE GENOMIC DNA]</scope>
    <source>
        <strain evidence="3">CGMCC 1.12286</strain>
    </source>
</reference>
<dbReference type="EMBL" id="JBHUCX010000029">
    <property type="protein sequence ID" value="MFD1675554.1"/>
    <property type="molecule type" value="Genomic_DNA"/>
</dbReference>
<protein>
    <submittedName>
        <fullName evidence="2">Methyltransferase domain-containing protein</fullName>
    </submittedName>
</protein>
<dbReference type="SUPFAM" id="SSF53335">
    <property type="entry name" value="S-adenosyl-L-methionine-dependent methyltransferases"/>
    <property type="match status" value="1"/>
</dbReference>
<organism evidence="2 3">
    <name type="scientific">Alicyclobacillus fodiniaquatilis</name>
    <dbReference type="NCBI Taxonomy" id="1661150"/>
    <lineage>
        <taxon>Bacteria</taxon>
        <taxon>Bacillati</taxon>
        <taxon>Bacillota</taxon>
        <taxon>Bacilli</taxon>
        <taxon>Bacillales</taxon>
        <taxon>Alicyclobacillaceae</taxon>
        <taxon>Alicyclobacillus</taxon>
    </lineage>
</organism>
<evidence type="ECO:0000259" key="1">
    <source>
        <dbReference type="Pfam" id="PF13847"/>
    </source>
</evidence>
<gene>
    <name evidence="2" type="ORF">ACFSB2_12700</name>
</gene>
<dbReference type="Proteomes" id="UP001597079">
    <property type="component" value="Unassembled WGS sequence"/>
</dbReference>
<dbReference type="Pfam" id="PF13847">
    <property type="entry name" value="Methyltransf_31"/>
    <property type="match status" value="1"/>
</dbReference>
<sequence>MAAGLSGKQFVIDYLNQLKLKPSKNFRQFWNDLEYQHGRRAIAPLKEAMSQRNPGATTNDIYVLKNQNLKLSLDFAKYSADLYRRFFDWLVARPHPQAGRLLDVGCDNGIVTCFIASLFPESEVVGVDIEPRAVACAEELANRLGLTNVRFFQSDVRQLDTLLDARSFDRILSVRSFHEMLGEVSEPPRHWSTQELLGRSVEAGHLHLLRMMRNLLRDEAAELITFERLPWLASAAMWADELKQAGLFVDWAQAEFIAFQEVGENQEMPVFVCRTTPSDCAILEGVYRLYGAGSAAALMAGAEYEDAEAEALFYRIESKQFLSGIQIDFPEDTQMRYELWQTESSPVLYQYTNVGNRKLNVLSVGDLETAMRDFEVTLPAHYQNQGFKVKTYHEQVQRGEK</sequence>
<feature type="domain" description="Methyltransferase" evidence="1">
    <location>
        <begin position="100"/>
        <end position="177"/>
    </location>
</feature>
<accession>A0ABW4JH68</accession>
<proteinExistence type="predicted"/>
<dbReference type="InterPro" id="IPR029063">
    <property type="entry name" value="SAM-dependent_MTases_sf"/>
</dbReference>